<organism evidence="3">
    <name type="scientific">Heterosigma akashiwo</name>
    <name type="common">Chromophytic alga</name>
    <name type="synonym">Heterosigma carterae</name>
    <dbReference type="NCBI Taxonomy" id="2829"/>
    <lineage>
        <taxon>Eukaryota</taxon>
        <taxon>Sar</taxon>
        <taxon>Stramenopiles</taxon>
        <taxon>Ochrophyta</taxon>
        <taxon>Raphidophyceae</taxon>
        <taxon>Chattonellales</taxon>
        <taxon>Chattonellaceae</taxon>
        <taxon>Heterosigma</taxon>
    </lineage>
</organism>
<evidence type="ECO:0000259" key="2">
    <source>
        <dbReference type="Pfam" id="PF01167"/>
    </source>
</evidence>
<dbReference type="SUPFAM" id="SSF54518">
    <property type="entry name" value="Tubby C-terminal domain-like"/>
    <property type="match status" value="1"/>
</dbReference>
<dbReference type="PRINTS" id="PR01573">
    <property type="entry name" value="SUPERTUBBY"/>
</dbReference>
<evidence type="ECO:0000313" key="3">
    <source>
        <dbReference type="EMBL" id="CAE0637982.1"/>
    </source>
</evidence>
<dbReference type="Gene3D" id="3.20.90.10">
    <property type="entry name" value="Tubby Protein, Chain A"/>
    <property type="match status" value="1"/>
</dbReference>
<dbReference type="InterPro" id="IPR000007">
    <property type="entry name" value="Tubby_C"/>
</dbReference>
<sequence>MRRFLMEPVAREAGIVQCSIVRNKSGTNKLFPNYQVFMKYGDQERFLLAGKKRAGNKTSNYLISMQEGDLSRESRNFLGKLRANFVGTEFQVYDDGVNPKDLDAVGASADQARRELGVVLYASNMLGSRGPRKMQVFVPQVDPQGRAREFRPASGREGDMLGAVKREDLTDLIYLINKPPRWNDEVGAYVLNFNGRVTMASVKNFQLIEGERPEDVLLQFGRVAKDKFTMDFQWPLSPFQAFAITLSSFDSKIACD</sequence>
<dbReference type="PANTHER" id="PTHR16517">
    <property type="entry name" value="TUBBY-RELATED"/>
    <property type="match status" value="1"/>
</dbReference>
<proteinExistence type="inferred from homology"/>
<comment type="similarity">
    <text evidence="1">Belongs to the TUB family.</text>
</comment>
<dbReference type="PANTHER" id="PTHR16517:SF7">
    <property type="entry name" value="PROTEIN KING TUBBY"/>
    <property type="match status" value="1"/>
</dbReference>
<accession>A0A7S3Y0Z9</accession>
<dbReference type="Pfam" id="PF01167">
    <property type="entry name" value="Tub"/>
    <property type="match status" value="1"/>
</dbReference>
<dbReference type="InterPro" id="IPR025659">
    <property type="entry name" value="Tubby-like_C"/>
</dbReference>
<gene>
    <name evidence="3" type="ORF">HAKA00212_LOCUS16759</name>
</gene>
<evidence type="ECO:0000256" key="1">
    <source>
        <dbReference type="ARBA" id="ARBA00007129"/>
    </source>
</evidence>
<name>A0A7S3Y0Z9_HETAK</name>
<dbReference type="AlphaFoldDB" id="A0A7S3Y0Z9"/>
<dbReference type="EMBL" id="HBIU01036465">
    <property type="protein sequence ID" value="CAE0637982.1"/>
    <property type="molecule type" value="Transcribed_RNA"/>
</dbReference>
<protein>
    <recommendedName>
        <fullName evidence="2">Tubby C-terminal domain-containing protein</fullName>
    </recommendedName>
</protein>
<feature type="domain" description="Tubby C-terminal" evidence="2">
    <location>
        <begin position="6"/>
        <end position="251"/>
    </location>
</feature>
<reference evidence="3" key="1">
    <citation type="submission" date="2021-01" db="EMBL/GenBank/DDBJ databases">
        <authorList>
            <person name="Corre E."/>
            <person name="Pelletier E."/>
            <person name="Niang G."/>
            <person name="Scheremetjew M."/>
            <person name="Finn R."/>
            <person name="Kale V."/>
            <person name="Holt S."/>
            <person name="Cochrane G."/>
            <person name="Meng A."/>
            <person name="Brown T."/>
            <person name="Cohen L."/>
        </authorList>
    </citation>
    <scope>NUCLEOTIDE SEQUENCE</scope>
    <source>
        <strain evidence="3">CCMP3107</strain>
    </source>
</reference>